<sequence>MKGEGRKSVTVKEGDSMEYPSSGQFNIPYTTKNELLSKLSSIRRELHERFTVGRIGIFGSYVRGTQHPDSDIDVIVVLERPTFDNYMELKFRLEEFLGRPVDLVMADTVKPRIKPVIERETIYV</sequence>
<keyword evidence="2" id="KW-1277">Toxin-antitoxin system</keyword>
<dbReference type="InterPro" id="IPR043519">
    <property type="entry name" value="NT_sf"/>
</dbReference>
<accession>A0ABR5SMF5</accession>
<keyword evidence="3" id="KW-0808">Transferase</keyword>
<dbReference type="InterPro" id="IPR052038">
    <property type="entry name" value="Type-VII_TA_antitoxin"/>
</dbReference>
<proteinExistence type="inferred from homology"/>
<feature type="compositionally biased region" description="Basic and acidic residues" evidence="10">
    <location>
        <begin position="1"/>
        <end position="15"/>
    </location>
</feature>
<dbReference type="SUPFAM" id="SSF81301">
    <property type="entry name" value="Nucleotidyltransferase"/>
    <property type="match status" value="1"/>
</dbReference>
<comment type="caution">
    <text evidence="12">The sequence shown here is derived from an EMBL/GenBank/DDBJ whole genome shotgun (WGS) entry which is preliminary data.</text>
</comment>
<feature type="region of interest" description="Disordered" evidence="10">
    <location>
        <begin position="1"/>
        <end position="25"/>
    </location>
</feature>
<evidence type="ECO:0000256" key="2">
    <source>
        <dbReference type="ARBA" id="ARBA00022649"/>
    </source>
</evidence>
<evidence type="ECO:0000256" key="10">
    <source>
        <dbReference type="SAM" id="MobiDB-lite"/>
    </source>
</evidence>
<evidence type="ECO:0000313" key="13">
    <source>
        <dbReference type="Proteomes" id="UP000060487"/>
    </source>
</evidence>
<keyword evidence="4" id="KW-0548">Nucleotidyltransferase</keyword>
<dbReference type="PANTHER" id="PTHR33571">
    <property type="entry name" value="SSL8005 PROTEIN"/>
    <property type="match status" value="1"/>
</dbReference>
<evidence type="ECO:0000256" key="4">
    <source>
        <dbReference type="ARBA" id="ARBA00022695"/>
    </source>
</evidence>
<gene>
    <name evidence="12" type="ORF">ASN18_0668</name>
</gene>
<evidence type="ECO:0000256" key="3">
    <source>
        <dbReference type="ARBA" id="ARBA00022679"/>
    </source>
</evidence>
<feature type="domain" description="Polymerase nucleotidyl transferase" evidence="11">
    <location>
        <begin position="40"/>
        <end position="124"/>
    </location>
</feature>
<keyword evidence="13" id="KW-1185">Reference proteome</keyword>
<evidence type="ECO:0000256" key="1">
    <source>
        <dbReference type="ARBA" id="ARBA00001946"/>
    </source>
</evidence>
<evidence type="ECO:0000256" key="6">
    <source>
        <dbReference type="ARBA" id="ARBA00022741"/>
    </source>
</evidence>
<evidence type="ECO:0000313" key="12">
    <source>
        <dbReference type="EMBL" id="KWT91865.1"/>
    </source>
</evidence>
<comment type="cofactor">
    <cofactor evidence="1">
        <name>Mg(2+)</name>
        <dbReference type="ChEBI" id="CHEBI:18420"/>
    </cofactor>
</comment>
<keyword evidence="6" id="KW-0547">Nucleotide-binding</keyword>
<reference evidence="12 13" key="1">
    <citation type="submission" date="2015-11" db="EMBL/GenBank/DDBJ databases">
        <authorList>
            <person name="Lin W."/>
        </authorList>
    </citation>
    <scope>NUCLEOTIDE SEQUENCE [LARGE SCALE GENOMIC DNA]</scope>
    <source>
        <strain evidence="12 13">HCH-1</strain>
    </source>
</reference>
<protein>
    <submittedName>
        <fullName evidence="12">Nucleotidyltransferase</fullName>
    </submittedName>
</protein>
<dbReference type="CDD" id="cd05403">
    <property type="entry name" value="NT_KNTase_like"/>
    <property type="match status" value="1"/>
</dbReference>
<organism evidence="12 13">
    <name type="scientific">Candidatus Magnetominusculus xianensis</name>
    <dbReference type="NCBI Taxonomy" id="1748249"/>
    <lineage>
        <taxon>Bacteria</taxon>
        <taxon>Pseudomonadati</taxon>
        <taxon>Nitrospirota</taxon>
        <taxon>Nitrospiria</taxon>
        <taxon>Nitrospirales</taxon>
        <taxon>Nitrospiraceae</taxon>
        <taxon>Candidatus Magnetominusculus</taxon>
    </lineage>
</organism>
<dbReference type="EMBL" id="LNQR01000027">
    <property type="protein sequence ID" value="KWT91865.1"/>
    <property type="molecule type" value="Genomic_DNA"/>
</dbReference>
<name>A0ABR5SMF5_9BACT</name>
<dbReference type="Proteomes" id="UP000060487">
    <property type="component" value="Unassembled WGS sequence"/>
</dbReference>
<dbReference type="Gene3D" id="3.30.460.10">
    <property type="entry name" value="Beta Polymerase, domain 2"/>
    <property type="match status" value="1"/>
</dbReference>
<evidence type="ECO:0000256" key="8">
    <source>
        <dbReference type="ARBA" id="ARBA00022842"/>
    </source>
</evidence>
<evidence type="ECO:0000256" key="9">
    <source>
        <dbReference type="ARBA" id="ARBA00038276"/>
    </source>
</evidence>
<dbReference type="PANTHER" id="PTHR33571:SF14">
    <property type="entry name" value="PROTEIN ADENYLYLTRANSFERASE MJ0435-RELATED"/>
    <property type="match status" value="1"/>
</dbReference>
<evidence type="ECO:0000259" key="11">
    <source>
        <dbReference type="Pfam" id="PF01909"/>
    </source>
</evidence>
<dbReference type="Pfam" id="PF01909">
    <property type="entry name" value="NTP_transf_2"/>
    <property type="match status" value="1"/>
</dbReference>
<evidence type="ECO:0000256" key="5">
    <source>
        <dbReference type="ARBA" id="ARBA00022723"/>
    </source>
</evidence>
<evidence type="ECO:0000256" key="7">
    <source>
        <dbReference type="ARBA" id="ARBA00022840"/>
    </source>
</evidence>
<keyword evidence="5" id="KW-0479">Metal-binding</keyword>
<dbReference type="RefSeq" id="WP_236861480.1">
    <property type="nucleotide sequence ID" value="NZ_LNQR01000027.1"/>
</dbReference>
<comment type="similarity">
    <text evidence="9">Belongs to the MntA antitoxin family.</text>
</comment>
<keyword evidence="7" id="KW-0067">ATP-binding</keyword>
<keyword evidence="8" id="KW-0460">Magnesium</keyword>
<dbReference type="InterPro" id="IPR002934">
    <property type="entry name" value="Polymerase_NTP_transf_dom"/>
</dbReference>